<evidence type="ECO:0000256" key="1">
    <source>
        <dbReference type="SAM" id="SignalP"/>
    </source>
</evidence>
<dbReference type="EMBL" id="SMUV01000056">
    <property type="protein sequence ID" value="TDK50470.1"/>
    <property type="molecule type" value="Genomic_DNA"/>
</dbReference>
<keyword evidence="3" id="KW-1185">Reference proteome</keyword>
<reference evidence="2 3" key="1">
    <citation type="submission" date="2019-03" db="EMBL/GenBank/DDBJ databases">
        <title>Ruegeria lutea sp. nov., a novel strain, isolated from marine sediment, the Masan Bay, South Korea.</title>
        <authorList>
            <person name="Kim J."/>
            <person name="Kim D.-Y."/>
            <person name="Lee S.-S."/>
        </authorList>
    </citation>
    <scope>NUCLEOTIDE SEQUENCE [LARGE SCALE GENOMIC DNA]</scope>
    <source>
        <strain evidence="2 3">318-1</strain>
    </source>
</reference>
<proteinExistence type="predicted"/>
<name>A0A4R5VDR6_9RHOB</name>
<evidence type="ECO:0000313" key="3">
    <source>
        <dbReference type="Proteomes" id="UP000295301"/>
    </source>
</evidence>
<organism evidence="2 3">
    <name type="scientific">Antarcticimicrobium luteum</name>
    <dbReference type="NCBI Taxonomy" id="2547397"/>
    <lineage>
        <taxon>Bacteria</taxon>
        <taxon>Pseudomonadati</taxon>
        <taxon>Pseudomonadota</taxon>
        <taxon>Alphaproteobacteria</taxon>
        <taxon>Rhodobacterales</taxon>
        <taxon>Paracoccaceae</taxon>
        <taxon>Antarcticimicrobium</taxon>
    </lineage>
</organism>
<sequence length="334" mass="36575">MVQQEIFAVLLNARRRTFAALFLAALPGFQSAPAAAQASPIPAWLQKHVGTGEGQIAPVVLNRARALYQRKLAEGTVSNPCYLAMDATRPSTAAGGKPGRRFYVICEAGKSFRAVSSGYGNGRKLKRADFSNGRQCAKHFSNAEGSKLTMGGAYVTAETRTSFKGYVRQSGKRTPFHRTFLLFDGESETDNARERAIGGHPAVFVKWQCRLKTPESPHADQEGYVPFGKLVNYTGGRSNGCTTWSQSASKEILARVEGNPTTLYIYPESGDINAVARAAETGRSLVRAGLYWNAACLKAIHAPKFWPKKILQPIIDDWRQSLPKRPPLELPICK</sequence>
<keyword evidence="1" id="KW-0732">Signal</keyword>
<dbReference type="InterPro" id="IPR032676">
    <property type="entry name" value="YkuD_2"/>
</dbReference>
<protein>
    <recommendedName>
        <fullName evidence="4">YkuD domain-containing protein</fullName>
    </recommendedName>
</protein>
<dbReference type="Proteomes" id="UP000295301">
    <property type="component" value="Unassembled WGS sequence"/>
</dbReference>
<dbReference type="OrthoDB" id="7735097at2"/>
<feature type="signal peptide" evidence="1">
    <location>
        <begin position="1"/>
        <end position="34"/>
    </location>
</feature>
<feature type="chain" id="PRO_5020325369" description="YkuD domain-containing protein" evidence="1">
    <location>
        <begin position="35"/>
        <end position="334"/>
    </location>
</feature>
<evidence type="ECO:0008006" key="4">
    <source>
        <dbReference type="Google" id="ProtNLM"/>
    </source>
</evidence>
<evidence type="ECO:0000313" key="2">
    <source>
        <dbReference type="EMBL" id="TDK50470.1"/>
    </source>
</evidence>
<comment type="caution">
    <text evidence="2">The sequence shown here is derived from an EMBL/GenBank/DDBJ whole genome shotgun (WGS) entry which is preliminary data.</text>
</comment>
<gene>
    <name evidence="2" type="ORF">E1832_06490</name>
</gene>
<dbReference type="Pfam" id="PF13645">
    <property type="entry name" value="YkuD_2"/>
    <property type="match status" value="1"/>
</dbReference>
<accession>A0A4R5VDR6</accession>
<dbReference type="AlphaFoldDB" id="A0A4R5VDR6"/>